<protein>
    <submittedName>
        <fullName evidence="2">Glucan phosphoethanolaminetransferase (Alkaline phosphatase superfamily)</fullName>
    </submittedName>
</protein>
<keyword evidence="3" id="KW-1185">Reference proteome</keyword>
<feature type="transmembrane region" description="Helical" evidence="1">
    <location>
        <begin position="20"/>
        <end position="42"/>
    </location>
</feature>
<comment type="caution">
    <text evidence="2">The sequence shown here is derived from an EMBL/GenBank/DDBJ whole genome shotgun (WGS) entry which is preliminary data.</text>
</comment>
<dbReference type="RefSeq" id="WP_196823873.1">
    <property type="nucleotide sequence ID" value="NZ_CP046980.1"/>
</dbReference>
<evidence type="ECO:0000313" key="3">
    <source>
        <dbReference type="Proteomes" id="UP000658613"/>
    </source>
</evidence>
<proteinExistence type="predicted"/>
<evidence type="ECO:0000256" key="1">
    <source>
        <dbReference type="SAM" id="Phobius"/>
    </source>
</evidence>
<dbReference type="AlphaFoldDB" id="A0A931GSW8"/>
<keyword evidence="1" id="KW-1133">Transmembrane helix</keyword>
<keyword evidence="1" id="KW-0472">Membrane</keyword>
<feature type="transmembrane region" description="Helical" evidence="1">
    <location>
        <begin position="109"/>
        <end position="127"/>
    </location>
</feature>
<keyword evidence="1" id="KW-0812">Transmembrane</keyword>
<evidence type="ECO:0000313" key="2">
    <source>
        <dbReference type="EMBL" id="MBG6121275.1"/>
    </source>
</evidence>
<name>A0A931GSW8_9CORY</name>
<reference evidence="2" key="1">
    <citation type="submission" date="2020-11" db="EMBL/GenBank/DDBJ databases">
        <title>Sequencing the genomes of 1000 actinobacteria strains.</title>
        <authorList>
            <person name="Klenk H.-P."/>
        </authorList>
    </citation>
    <scope>NUCLEOTIDE SEQUENCE</scope>
    <source>
        <strain evidence="2">DSM 45632</strain>
    </source>
</reference>
<feature type="transmembrane region" description="Helical" evidence="1">
    <location>
        <begin position="48"/>
        <end position="65"/>
    </location>
</feature>
<feature type="transmembrane region" description="Helical" evidence="1">
    <location>
        <begin position="77"/>
        <end position="97"/>
    </location>
</feature>
<accession>A0A931GSW8</accession>
<gene>
    <name evidence="2" type="ORF">IW254_000244</name>
</gene>
<dbReference type="EMBL" id="JADOUE010000001">
    <property type="protein sequence ID" value="MBG6121275.1"/>
    <property type="molecule type" value="Genomic_DNA"/>
</dbReference>
<organism evidence="2 3">
    <name type="scientific">Corynebacterium aquatimens</name>
    <dbReference type="NCBI Taxonomy" id="1190508"/>
    <lineage>
        <taxon>Bacteria</taxon>
        <taxon>Bacillati</taxon>
        <taxon>Actinomycetota</taxon>
        <taxon>Actinomycetes</taxon>
        <taxon>Mycobacteriales</taxon>
        <taxon>Corynebacteriaceae</taxon>
        <taxon>Corynebacterium</taxon>
    </lineage>
</organism>
<dbReference type="Proteomes" id="UP000658613">
    <property type="component" value="Unassembled WGS sequence"/>
</dbReference>
<sequence>MNTNTKQPGHEARNYPRSEIRAALVWLSVFALMSVLVEVSYLPLEIRGFPVPLAHLLAFGFTMVLTKTARLWSPALLIAATPLLAWLAGFFLFFYAVDVTSMIMQSEPARAWALLIAGLTGGGWPLAAKK</sequence>